<dbReference type="Pfam" id="PF07679">
    <property type="entry name" value="I-set"/>
    <property type="match status" value="1"/>
</dbReference>
<comment type="catalytic activity">
    <reaction evidence="8">
        <text>O-phospho-L-tyrosyl-[protein] + H2O = L-tyrosyl-[protein] + phosphate</text>
        <dbReference type="Rhea" id="RHEA:10684"/>
        <dbReference type="Rhea" id="RHEA-COMP:10136"/>
        <dbReference type="Rhea" id="RHEA-COMP:20101"/>
        <dbReference type="ChEBI" id="CHEBI:15377"/>
        <dbReference type="ChEBI" id="CHEBI:43474"/>
        <dbReference type="ChEBI" id="CHEBI:46858"/>
        <dbReference type="ChEBI" id="CHEBI:61978"/>
        <dbReference type="EC" id="3.1.3.48"/>
    </reaction>
</comment>
<feature type="domain" description="Tyrosine specific protein phosphatases" evidence="11">
    <location>
        <begin position="707"/>
        <end position="777"/>
    </location>
</feature>
<dbReference type="Pfam" id="PF00041">
    <property type="entry name" value="fn3"/>
    <property type="match status" value="1"/>
</dbReference>
<dbReference type="PROSITE" id="PS50835">
    <property type="entry name" value="IG_LIKE"/>
    <property type="match status" value="1"/>
</dbReference>
<comment type="subcellular location">
    <subcellularLocation>
        <location evidence="1">Membrane</location>
        <topology evidence="1">Single-pass membrane protein</topology>
    </subcellularLocation>
</comment>
<evidence type="ECO:0000256" key="1">
    <source>
        <dbReference type="ARBA" id="ARBA00004167"/>
    </source>
</evidence>
<keyword evidence="4" id="KW-0378">Hydrolase</keyword>
<dbReference type="SMART" id="SM00404">
    <property type="entry name" value="PTPc_motif"/>
    <property type="match status" value="2"/>
</dbReference>
<dbReference type="CDD" id="cd00047">
    <property type="entry name" value="PTPc"/>
    <property type="match status" value="2"/>
</dbReference>
<evidence type="ECO:0000256" key="4">
    <source>
        <dbReference type="ARBA" id="ARBA00022801"/>
    </source>
</evidence>
<sequence length="1101" mass="124861">MKCAHCRLVWIIPSEARAPSRAPLSLNATNVHCNLTILSWQPLLALHCSEWISPFSHYSVQWVESEDCSKGSYDQENTSLEPVLNISFPRPFADYCVRVSQVNVGNNTGPYSQEVHVKSPQCPPGRVLNLTAFVGLIIAQLSWNEPHSTNGIINNYTVLISTSSSSVRNLSTRNKIININELLPNTEYTFSVAAVNEGGIGQLSTIMMRTRSIESIRTMNISWTLNEVTVTWYRPVSTIITNIIINYAINEEFGNVILINNDTTRHWSHSVTIGDKYKYSISIAAGVYTNNTLINGNFTNLNGCHGNCGHGNCSHGNCNTSIPLYLWIGVGVGLAIIIIIIRRIILIIITVVWRKRCQMEASGREILLPMITRKKTGKAPYLLSTTKDINAAKGDDIVLKLCVGGEPRPDVTWFFNNQIIGDDEHYEMSEEDNTLLIHDILPMHAGVYNYTASNLLKSISGQIRVFIEKGRVEEEEEDGIMEAESDMTDHTPKIVFEGNYVKLSEFADHIELLNKSNGGKGFKSEFQRLQNFGHLFSTEVANCSENKKRNRFKTILPYDNNLLTLRPISSRGDCSHSYINASYIDGYKKKHQFIATQGPLPQTLVDFWRLIWQEDICCILMMLSITSDGGIVRCQQYWPDAIGVAAFYGPFKIIVEGINDNKVSEERIIKLSMTSSSSSDNSHKTIHHYLFKCWPDHGVPATPTSTHSFYEQIKMWLDLPPPVLIHCSGGIGVTGMLISIMIGIEQGLSTGGVDVMAIVNKMRSQRMNMIQTEEQYQFVHYVLLEAFYTIGKESITPSNLQLIVKRLGKHDEILNMNRYEAHYKALQVLTVKPNSVLRNFGLSNLPLVRSDLYLPPDEYRVVLNKKTEDFIHASYINGYQEARSFIVAESPTKLTAANFWSMIVKNKCSVIVMLCDIVEMEVDTCYQYWPATYDSERHFDFYRIKHHEMNIDNYYTQTILRVLDTQAGEEQTIILIQLPLSNIVSDELSHTERVGILSAIQEIEKIQRKTGNNPILVHCSDTVSRSGVFCVLYTSIQQMKIEQQVNIYEILYNMRTCKPGLITTPVQYKMVYLLLMRYVEEFEAYGNFEGQKKDTESIYND</sequence>
<evidence type="ECO:0000256" key="9">
    <source>
        <dbReference type="SAM" id="Phobius"/>
    </source>
</evidence>
<proteinExistence type="predicted"/>
<dbReference type="InParanoid" id="A0A1X7TV91"/>
<dbReference type="PANTHER" id="PTHR19134">
    <property type="entry name" value="RECEPTOR-TYPE TYROSINE-PROTEIN PHOSPHATASE"/>
    <property type="match status" value="1"/>
</dbReference>
<dbReference type="InterPro" id="IPR000387">
    <property type="entry name" value="Tyr_Pase_dom"/>
</dbReference>
<evidence type="ECO:0000259" key="13">
    <source>
        <dbReference type="PROSITE" id="PS50853"/>
    </source>
</evidence>
<keyword evidence="6 9" id="KW-0472">Membrane</keyword>
<organism evidence="14">
    <name type="scientific">Amphimedon queenslandica</name>
    <name type="common">Sponge</name>
    <dbReference type="NCBI Taxonomy" id="400682"/>
    <lineage>
        <taxon>Eukaryota</taxon>
        <taxon>Metazoa</taxon>
        <taxon>Porifera</taxon>
        <taxon>Demospongiae</taxon>
        <taxon>Heteroscleromorpha</taxon>
        <taxon>Haplosclerida</taxon>
        <taxon>Niphatidae</taxon>
        <taxon>Amphimedon</taxon>
    </lineage>
</organism>
<dbReference type="PROSITE" id="PS50853">
    <property type="entry name" value="FN3"/>
    <property type="match status" value="2"/>
</dbReference>
<feature type="domain" description="Ig-like" evidence="12">
    <location>
        <begin position="380"/>
        <end position="460"/>
    </location>
</feature>
<keyword evidence="9" id="KW-1133">Transmembrane helix</keyword>
<dbReference type="GO" id="GO:0016020">
    <property type="term" value="C:membrane"/>
    <property type="evidence" value="ECO:0007669"/>
    <property type="project" value="UniProtKB-SubCell"/>
</dbReference>
<keyword evidence="9" id="KW-0812">Transmembrane</keyword>
<reference evidence="14" key="1">
    <citation type="submission" date="2017-05" db="UniProtKB">
        <authorList>
            <consortium name="EnsemblMetazoa"/>
        </authorList>
    </citation>
    <scope>IDENTIFICATION</scope>
</reference>
<dbReference type="SUPFAM" id="SSF48726">
    <property type="entry name" value="Immunoglobulin"/>
    <property type="match status" value="1"/>
</dbReference>
<dbReference type="EC" id="3.1.3.48" evidence="2"/>
<dbReference type="SMART" id="SM00194">
    <property type="entry name" value="PTPc"/>
    <property type="match status" value="2"/>
</dbReference>
<evidence type="ECO:0000256" key="7">
    <source>
        <dbReference type="ARBA" id="ARBA00023170"/>
    </source>
</evidence>
<feature type="transmembrane region" description="Helical" evidence="9">
    <location>
        <begin position="324"/>
        <end position="353"/>
    </location>
</feature>
<evidence type="ECO:0000256" key="2">
    <source>
        <dbReference type="ARBA" id="ARBA00013064"/>
    </source>
</evidence>
<feature type="domain" description="Fibronectin type-III" evidence="13">
    <location>
        <begin position="123"/>
        <end position="215"/>
    </location>
</feature>
<keyword evidence="7" id="KW-0675">Receptor</keyword>
<dbReference type="InterPro" id="IPR036179">
    <property type="entry name" value="Ig-like_dom_sf"/>
</dbReference>
<evidence type="ECO:0000256" key="5">
    <source>
        <dbReference type="ARBA" id="ARBA00022912"/>
    </source>
</evidence>
<dbReference type="InterPro" id="IPR013098">
    <property type="entry name" value="Ig_I-set"/>
</dbReference>
<dbReference type="InterPro" id="IPR003595">
    <property type="entry name" value="Tyr_Pase_cat"/>
</dbReference>
<dbReference type="InterPro" id="IPR050348">
    <property type="entry name" value="Protein-Tyr_Phosphatase"/>
</dbReference>
<dbReference type="InterPro" id="IPR003961">
    <property type="entry name" value="FN3_dom"/>
</dbReference>
<feature type="domain" description="Tyrosine specific protein phosphatases" evidence="11">
    <location>
        <begin position="994"/>
        <end position="1069"/>
    </location>
</feature>
<dbReference type="InterPro" id="IPR036116">
    <property type="entry name" value="FN3_sf"/>
</dbReference>
<dbReference type="CDD" id="cd00063">
    <property type="entry name" value="FN3"/>
    <property type="match status" value="1"/>
</dbReference>
<name>A0A1X7TV91_AMPQE</name>
<dbReference type="InterPro" id="IPR029021">
    <property type="entry name" value="Prot-tyrosine_phosphatase-like"/>
</dbReference>
<evidence type="ECO:0000256" key="8">
    <source>
        <dbReference type="ARBA" id="ARBA00051722"/>
    </source>
</evidence>
<protein>
    <recommendedName>
        <fullName evidence="2">protein-tyrosine-phosphatase</fullName>
        <ecNumber evidence="2">3.1.3.48</ecNumber>
    </recommendedName>
</protein>
<evidence type="ECO:0000256" key="3">
    <source>
        <dbReference type="ARBA" id="ARBA00022729"/>
    </source>
</evidence>
<evidence type="ECO:0000259" key="12">
    <source>
        <dbReference type="PROSITE" id="PS50835"/>
    </source>
</evidence>
<dbReference type="EnsemblMetazoa" id="Aqu2.1.19204_001">
    <property type="protein sequence ID" value="Aqu2.1.19204_001"/>
    <property type="gene ID" value="Aqu2.1.19204"/>
</dbReference>
<keyword evidence="5" id="KW-0904">Protein phosphatase</keyword>
<dbReference type="eggNOG" id="KOG4228">
    <property type="taxonomic scope" value="Eukaryota"/>
</dbReference>
<dbReference type="Gene3D" id="3.90.190.10">
    <property type="entry name" value="Protein tyrosine phosphatase superfamily"/>
    <property type="match status" value="2"/>
</dbReference>
<dbReference type="SUPFAM" id="SSF52799">
    <property type="entry name" value="(Phosphotyrosine protein) phosphatases II"/>
    <property type="match status" value="2"/>
</dbReference>
<keyword evidence="3" id="KW-0732">Signal</keyword>
<feature type="domain" description="Fibronectin type-III" evidence="13">
    <location>
        <begin position="22"/>
        <end position="122"/>
    </location>
</feature>
<feature type="domain" description="Tyrosine-protein phosphatase" evidence="10">
    <location>
        <begin position="849"/>
        <end position="1078"/>
    </location>
</feature>
<dbReference type="InterPro" id="IPR013783">
    <property type="entry name" value="Ig-like_fold"/>
</dbReference>
<dbReference type="PANTHER" id="PTHR19134:SF449">
    <property type="entry name" value="TYROSINE-PROTEIN PHOSPHATASE 1"/>
    <property type="match status" value="1"/>
</dbReference>
<evidence type="ECO:0000256" key="6">
    <source>
        <dbReference type="ARBA" id="ARBA00023136"/>
    </source>
</evidence>
<dbReference type="InterPro" id="IPR000242">
    <property type="entry name" value="PTP_cat"/>
</dbReference>
<dbReference type="InterPro" id="IPR007110">
    <property type="entry name" value="Ig-like_dom"/>
</dbReference>
<dbReference type="OrthoDB" id="10253954at2759"/>
<dbReference type="PROSITE" id="PS50055">
    <property type="entry name" value="TYR_PHOSPHATASE_PTP"/>
    <property type="match status" value="2"/>
</dbReference>
<dbReference type="Gene3D" id="2.60.40.10">
    <property type="entry name" value="Immunoglobulins"/>
    <property type="match status" value="3"/>
</dbReference>
<dbReference type="SUPFAM" id="SSF49265">
    <property type="entry name" value="Fibronectin type III"/>
    <property type="match status" value="1"/>
</dbReference>
<dbReference type="PROSITE" id="PS50056">
    <property type="entry name" value="TYR_PHOSPHATASE_2"/>
    <property type="match status" value="2"/>
</dbReference>
<accession>A0A1X7TV91</accession>
<dbReference type="SMART" id="SM00060">
    <property type="entry name" value="FN3"/>
    <property type="match status" value="2"/>
</dbReference>
<dbReference type="Pfam" id="PF00102">
    <property type="entry name" value="Y_phosphatase"/>
    <property type="match status" value="2"/>
</dbReference>
<dbReference type="AlphaFoldDB" id="A0A1X7TV91"/>
<dbReference type="PRINTS" id="PR00700">
    <property type="entry name" value="PRTYPHPHTASE"/>
</dbReference>
<feature type="domain" description="Tyrosine-protein phosphatase" evidence="10">
    <location>
        <begin position="522"/>
        <end position="786"/>
    </location>
</feature>
<dbReference type="GO" id="GO:0004725">
    <property type="term" value="F:protein tyrosine phosphatase activity"/>
    <property type="evidence" value="ECO:0007669"/>
    <property type="project" value="UniProtKB-EC"/>
</dbReference>
<evidence type="ECO:0000259" key="10">
    <source>
        <dbReference type="PROSITE" id="PS50055"/>
    </source>
</evidence>
<evidence type="ECO:0000259" key="11">
    <source>
        <dbReference type="PROSITE" id="PS50056"/>
    </source>
</evidence>
<evidence type="ECO:0000313" key="14">
    <source>
        <dbReference type="EnsemblMetazoa" id="Aqu2.1.19204_001"/>
    </source>
</evidence>